<proteinExistence type="predicted"/>
<gene>
    <name evidence="2" type="ORF">ACFOLH_11090</name>
</gene>
<keyword evidence="3" id="KW-1185">Reference proteome</keyword>
<name>A0ABV7WIV6_9MICO</name>
<evidence type="ECO:0000313" key="3">
    <source>
        <dbReference type="Proteomes" id="UP001595685"/>
    </source>
</evidence>
<dbReference type="EMBL" id="JBHRWW010000006">
    <property type="protein sequence ID" value="MFC3688887.1"/>
    <property type="molecule type" value="Genomic_DNA"/>
</dbReference>
<dbReference type="Gene3D" id="2.130.10.10">
    <property type="entry name" value="YVTN repeat-like/Quinoprotein amine dehydrogenase"/>
    <property type="match status" value="1"/>
</dbReference>
<comment type="caution">
    <text evidence="2">The sequence shown here is derived from an EMBL/GenBank/DDBJ whole genome shotgun (WGS) entry which is preliminary data.</text>
</comment>
<evidence type="ECO:0000256" key="1">
    <source>
        <dbReference type="SAM" id="MobiDB-lite"/>
    </source>
</evidence>
<dbReference type="NCBIfam" id="NF045728">
    <property type="entry name" value="glycosyl_F510_1955"/>
    <property type="match status" value="1"/>
</dbReference>
<evidence type="ECO:0000313" key="2">
    <source>
        <dbReference type="EMBL" id="MFC3688887.1"/>
    </source>
</evidence>
<dbReference type="InterPro" id="IPR054817">
    <property type="entry name" value="Glycosyl_F510_1955-like"/>
</dbReference>
<accession>A0ABV7WIV6</accession>
<reference evidence="3" key="1">
    <citation type="journal article" date="2019" name="Int. J. Syst. Evol. Microbiol.">
        <title>The Global Catalogue of Microorganisms (GCM) 10K type strain sequencing project: providing services to taxonomists for standard genome sequencing and annotation.</title>
        <authorList>
            <consortium name="The Broad Institute Genomics Platform"/>
            <consortium name="The Broad Institute Genome Sequencing Center for Infectious Disease"/>
            <person name="Wu L."/>
            <person name="Ma J."/>
        </authorList>
    </citation>
    <scope>NUCLEOTIDE SEQUENCE [LARGE SCALE GENOMIC DNA]</scope>
    <source>
        <strain evidence="3">NCAIM B.02333</strain>
    </source>
</reference>
<organism evidence="2 3">
    <name type="scientific">Aquipuribacter hungaricus</name>
    <dbReference type="NCBI Taxonomy" id="545624"/>
    <lineage>
        <taxon>Bacteria</taxon>
        <taxon>Bacillati</taxon>
        <taxon>Actinomycetota</taxon>
        <taxon>Actinomycetes</taxon>
        <taxon>Micrococcales</taxon>
        <taxon>Intrasporangiaceae</taxon>
        <taxon>Aquipuribacter</taxon>
    </lineage>
</organism>
<dbReference type="SUPFAM" id="SSF110296">
    <property type="entry name" value="Oligoxyloglucan reducing end-specific cellobiohydrolase"/>
    <property type="match status" value="1"/>
</dbReference>
<dbReference type="RefSeq" id="WP_340288129.1">
    <property type="nucleotide sequence ID" value="NZ_JBBEOI010000001.1"/>
</dbReference>
<dbReference type="InterPro" id="IPR015943">
    <property type="entry name" value="WD40/YVTN_repeat-like_dom_sf"/>
</dbReference>
<protein>
    <submittedName>
        <fullName evidence="2">F510_1955 family glycosylhydrolase</fullName>
    </submittedName>
</protein>
<sequence>MRPQDRSRPSAGLRPVVARTAFGAVAVLLLAACSGEQEGTGGTAAADRSGATDDPGMGHVHGLGVDRASGDVLVATHTGLFRVKDGAEPQRVADRRQDTMGFTIDGDRLLGSGHPDAREGLPSHLGLVESSDAGETWTAVSLQGDADFHALTVSGEEVVGWDSLSGAVLTSGDGGRSWAVGAELDVVADLEHLRDGAGLLATTADGLLVSRDSGRTFEAFAPAPPTTLVHVEGAGPTVTGVDVEGVVWDLAGDAWVSQGSIGAPPTAFSASADGTLLAATAEEVLRLDGGTWTVLADVAGMP</sequence>
<feature type="region of interest" description="Disordered" evidence="1">
    <location>
        <begin position="37"/>
        <end position="58"/>
    </location>
</feature>
<dbReference type="Proteomes" id="UP001595685">
    <property type="component" value="Unassembled WGS sequence"/>
</dbReference>
<dbReference type="PROSITE" id="PS51257">
    <property type="entry name" value="PROKAR_LIPOPROTEIN"/>
    <property type="match status" value="1"/>
</dbReference>